<dbReference type="Pfam" id="PF01643">
    <property type="entry name" value="Acyl-ACP_TE"/>
    <property type="match status" value="1"/>
</dbReference>
<protein>
    <submittedName>
        <fullName evidence="8">Acyl-[acyl-carrier-protein] thioesterase</fullName>
    </submittedName>
</protein>
<keyword evidence="2" id="KW-0444">Lipid biosynthesis</keyword>
<keyword evidence="9" id="KW-1185">Reference proteome</keyword>
<dbReference type="InterPro" id="IPR049427">
    <property type="entry name" value="Acyl-ACP_TE_C"/>
</dbReference>
<keyword evidence="7" id="KW-0275">Fatty acid biosynthesis</keyword>
<dbReference type="KEGG" id="vpi:BW732_09455"/>
<dbReference type="InterPro" id="IPR045023">
    <property type="entry name" value="FATA/B"/>
</dbReference>
<dbReference type="AlphaFoldDB" id="A0A1Q2D7W8"/>
<evidence type="ECO:0000256" key="4">
    <source>
        <dbReference type="ARBA" id="ARBA00022832"/>
    </source>
</evidence>
<keyword evidence="3" id="KW-0378">Hydrolase</keyword>
<evidence type="ECO:0000256" key="1">
    <source>
        <dbReference type="ARBA" id="ARBA00006500"/>
    </source>
</evidence>
<dbReference type="SUPFAM" id="SSF54637">
    <property type="entry name" value="Thioesterase/thiol ester dehydrase-isomerase"/>
    <property type="match status" value="2"/>
</dbReference>
<organism evidence="8 9">
    <name type="scientific">Vagococcus penaei</name>
    <dbReference type="NCBI Taxonomy" id="633807"/>
    <lineage>
        <taxon>Bacteria</taxon>
        <taxon>Bacillati</taxon>
        <taxon>Bacillota</taxon>
        <taxon>Bacilli</taxon>
        <taxon>Lactobacillales</taxon>
        <taxon>Enterococcaceae</taxon>
        <taxon>Vagococcus</taxon>
    </lineage>
</organism>
<proteinExistence type="inferred from homology"/>
<dbReference type="PANTHER" id="PTHR31727:SF6">
    <property type="entry name" value="OLEOYL-ACYL CARRIER PROTEIN THIOESTERASE 1, CHLOROPLASTIC"/>
    <property type="match status" value="1"/>
</dbReference>
<keyword evidence="4" id="KW-0276">Fatty acid metabolism</keyword>
<dbReference type="InterPro" id="IPR029069">
    <property type="entry name" value="HotDog_dom_sf"/>
</dbReference>
<evidence type="ECO:0000313" key="8">
    <source>
        <dbReference type="EMBL" id="AQP54431.1"/>
    </source>
</evidence>
<dbReference type="Pfam" id="PF20791">
    <property type="entry name" value="Acyl-ACP_TE_C"/>
    <property type="match status" value="1"/>
</dbReference>
<evidence type="ECO:0000256" key="3">
    <source>
        <dbReference type="ARBA" id="ARBA00022801"/>
    </source>
</evidence>
<keyword evidence="5" id="KW-0809">Transit peptide</keyword>
<reference evidence="8 9" key="1">
    <citation type="journal article" date="2010" name="Int. J. Syst. Evol. Microbiol.">
        <title>Vagococcus penaei sp. nov., isolated from spoilage microbiota of cooked shrimp (Penaeus vannamei).</title>
        <authorList>
            <person name="Jaffres E."/>
            <person name="Prevost H."/>
            <person name="Rossero A."/>
            <person name="Joffraud J.J."/>
            <person name="Dousset X."/>
        </authorList>
    </citation>
    <scope>NUCLEOTIDE SEQUENCE [LARGE SCALE GENOMIC DNA]</scope>
    <source>
        <strain evidence="8 9">CD276</strain>
    </source>
</reference>
<gene>
    <name evidence="8" type="ORF">BW732_09455</name>
</gene>
<dbReference type="CDD" id="cd00586">
    <property type="entry name" value="4HBT"/>
    <property type="match status" value="1"/>
</dbReference>
<dbReference type="EMBL" id="CP019609">
    <property type="protein sequence ID" value="AQP54431.1"/>
    <property type="molecule type" value="Genomic_DNA"/>
</dbReference>
<comment type="similarity">
    <text evidence="1">Belongs to the acyl-ACP thioesterase family.</text>
</comment>
<dbReference type="OrthoDB" id="9801517at2"/>
<keyword evidence="6" id="KW-0443">Lipid metabolism</keyword>
<dbReference type="Proteomes" id="UP000188246">
    <property type="component" value="Chromosome"/>
</dbReference>
<dbReference type="GO" id="GO:0000036">
    <property type="term" value="F:acyl carrier activity"/>
    <property type="evidence" value="ECO:0007669"/>
    <property type="project" value="TreeGrafter"/>
</dbReference>
<dbReference type="Gene3D" id="3.10.129.10">
    <property type="entry name" value="Hotdog Thioesterase"/>
    <property type="match status" value="1"/>
</dbReference>
<dbReference type="RefSeq" id="WP_077276509.1">
    <property type="nucleotide sequence ID" value="NZ_CP019609.1"/>
</dbReference>
<name>A0A1Q2D7W8_9ENTE</name>
<dbReference type="PANTHER" id="PTHR31727">
    <property type="entry name" value="OLEOYL-ACYL CARRIER PROTEIN THIOESTERASE 1, CHLOROPLASTIC"/>
    <property type="match status" value="1"/>
</dbReference>
<sequence length="244" mass="28520">MAKKYSEKHTIPYYECDLTRKLAIPTLMKLAISTSEHQSADLGVDNDYLSTLGLGWIITQHDINITRLPYEGDTITVSTLAESYNKFFCYRRFWLHDAEGNELVSITTTFCLMDLASRKIASVREEIMAPFEPEHIKKIFRNDTILPFNKPTVETPYKVRYLDIDTNLHVNNSVYIEWFLDTLGYEYLKTHQVERILLNFNKEIRYGDVITSSYELAPETPLITRHRIMNDDVLCAEANIYWKN</sequence>
<accession>A0A1Q2D7W8</accession>
<evidence type="ECO:0000256" key="7">
    <source>
        <dbReference type="ARBA" id="ARBA00023160"/>
    </source>
</evidence>
<evidence type="ECO:0000256" key="2">
    <source>
        <dbReference type="ARBA" id="ARBA00022516"/>
    </source>
</evidence>
<dbReference type="GO" id="GO:0016297">
    <property type="term" value="F:fatty acyl-[ACP] hydrolase activity"/>
    <property type="evidence" value="ECO:0007669"/>
    <property type="project" value="InterPro"/>
</dbReference>
<evidence type="ECO:0000256" key="5">
    <source>
        <dbReference type="ARBA" id="ARBA00022946"/>
    </source>
</evidence>
<evidence type="ECO:0000256" key="6">
    <source>
        <dbReference type="ARBA" id="ARBA00023098"/>
    </source>
</evidence>
<dbReference type="STRING" id="633807.BW732_09455"/>
<evidence type="ECO:0000313" key="9">
    <source>
        <dbReference type="Proteomes" id="UP000188246"/>
    </source>
</evidence>
<dbReference type="InterPro" id="IPR002864">
    <property type="entry name" value="Acyl-ACP_thioesterase_NHD"/>
</dbReference>